<dbReference type="SUPFAM" id="SSF53756">
    <property type="entry name" value="UDP-Glycosyltransferase/glycogen phosphorylase"/>
    <property type="match status" value="1"/>
</dbReference>
<protein>
    <submittedName>
        <fullName evidence="3">Glycosyl transferase, group 1</fullName>
    </submittedName>
</protein>
<keyword evidence="3" id="KW-0808">Transferase</keyword>
<feature type="domain" description="Glycosyltransferase subfamily 4-like N-terminal" evidence="2">
    <location>
        <begin position="22"/>
        <end position="181"/>
    </location>
</feature>
<dbReference type="STRING" id="1333998.M2A_2676"/>
<dbReference type="eggNOG" id="COG0438">
    <property type="taxonomic scope" value="Bacteria"/>
</dbReference>
<evidence type="ECO:0000259" key="1">
    <source>
        <dbReference type="Pfam" id="PF00534"/>
    </source>
</evidence>
<dbReference type="RefSeq" id="WP_081875628.1">
    <property type="nucleotide sequence ID" value="NZ_BBIO01000015.1"/>
</dbReference>
<dbReference type="GO" id="GO:0016758">
    <property type="term" value="F:hexosyltransferase activity"/>
    <property type="evidence" value="ECO:0007669"/>
    <property type="project" value="TreeGrafter"/>
</dbReference>
<name>A0A081BDQ9_9HYPH</name>
<keyword evidence="4" id="KW-1185">Reference proteome</keyword>
<dbReference type="AlphaFoldDB" id="A0A081BDQ9"/>
<organism evidence="3 4">
    <name type="scientific">Tepidicaulis marinus</name>
    <dbReference type="NCBI Taxonomy" id="1333998"/>
    <lineage>
        <taxon>Bacteria</taxon>
        <taxon>Pseudomonadati</taxon>
        <taxon>Pseudomonadota</taxon>
        <taxon>Alphaproteobacteria</taxon>
        <taxon>Hyphomicrobiales</taxon>
        <taxon>Parvibaculaceae</taxon>
        <taxon>Tepidicaulis</taxon>
    </lineage>
</organism>
<dbReference type="InterPro" id="IPR050194">
    <property type="entry name" value="Glycosyltransferase_grp1"/>
</dbReference>
<dbReference type="EMBL" id="BBIO01000015">
    <property type="protein sequence ID" value="GAK46177.1"/>
    <property type="molecule type" value="Genomic_DNA"/>
</dbReference>
<evidence type="ECO:0000259" key="2">
    <source>
        <dbReference type="Pfam" id="PF13579"/>
    </source>
</evidence>
<dbReference type="InterPro" id="IPR028098">
    <property type="entry name" value="Glyco_trans_4-like_N"/>
</dbReference>
<feature type="domain" description="Glycosyl transferase family 1" evidence="1">
    <location>
        <begin position="210"/>
        <end position="359"/>
    </location>
</feature>
<gene>
    <name evidence="3" type="ORF">M2A_2676</name>
</gene>
<dbReference type="PANTHER" id="PTHR45947">
    <property type="entry name" value="SULFOQUINOVOSYL TRANSFERASE SQD2"/>
    <property type="match status" value="1"/>
</dbReference>
<dbReference type="Pfam" id="PF13579">
    <property type="entry name" value="Glyco_trans_4_4"/>
    <property type="match status" value="1"/>
</dbReference>
<proteinExistence type="predicted"/>
<dbReference type="Gene3D" id="3.40.50.2000">
    <property type="entry name" value="Glycogen Phosphorylase B"/>
    <property type="match status" value="2"/>
</dbReference>
<dbReference type="CDD" id="cd03794">
    <property type="entry name" value="GT4_WbuB-like"/>
    <property type="match status" value="1"/>
</dbReference>
<comment type="caution">
    <text evidence="3">The sequence shown here is derived from an EMBL/GenBank/DDBJ whole genome shotgun (WGS) entry which is preliminary data.</text>
</comment>
<dbReference type="InterPro" id="IPR001296">
    <property type="entry name" value="Glyco_trans_1"/>
</dbReference>
<evidence type="ECO:0000313" key="3">
    <source>
        <dbReference type="EMBL" id="GAK46177.1"/>
    </source>
</evidence>
<evidence type="ECO:0000313" key="4">
    <source>
        <dbReference type="Proteomes" id="UP000028702"/>
    </source>
</evidence>
<sequence length="418" mass="46048">MRILILSFYYPPDLSAGSFRTGALVEALAARLGPQDSLHIITTMPNRYASYKSDTPAYEEHGNIRIDRIELPTHKSGFRDQALAFVRFAREVLRRTRGLDADIVFATSSRLMTATLGAVVARRLGARLHLDIRDLFTDTLTDILKGPARLLVPVFVILERWTLRQACAISIVSPGFEAHVGEICPNLELSLRTNGIDQEFLGFDYNHAGNEPPVILYAGNIGEGQGLERLVPAAARELVGRYRFRIIGDGGRRQALQTALAAAEAEAGKALDVELLPPLDRKALLEHYARADILLLHLNDYPAFRRVLPSKLFEYGATGKPLLAGVGGVAADFVKAHLPNAAIFAPCDVEDLMRALERFPLEMTESREFIACFSRDGIMERLAEDILALGQLRSCECPDSVGAMASGQKVKKETPWIS</sequence>
<reference evidence="3 4" key="1">
    <citation type="submission" date="2014-07" db="EMBL/GenBank/DDBJ databases">
        <title>Tepidicaulis marinum gen. nov., sp. nov., a novel marine bacterium denitrifying nitrate to nitrous oxide strictly under microaerobic conditions.</title>
        <authorList>
            <person name="Takeuchi M."/>
            <person name="Yamagishi T."/>
            <person name="Kamagata Y."/>
            <person name="Oshima K."/>
            <person name="Hattori M."/>
            <person name="Katayama T."/>
            <person name="Hanada S."/>
            <person name="Tamaki H."/>
            <person name="Marumo K."/>
            <person name="Maeda H."/>
            <person name="Nedachi M."/>
            <person name="Iwasaki W."/>
            <person name="Suwa Y."/>
            <person name="Sakata S."/>
        </authorList>
    </citation>
    <scope>NUCLEOTIDE SEQUENCE [LARGE SCALE GENOMIC DNA]</scope>
    <source>
        <strain evidence="3 4">MA2</strain>
    </source>
</reference>
<accession>A0A081BDQ9</accession>
<dbReference type="Pfam" id="PF00534">
    <property type="entry name" value="Glycos_transf_1"/>
    <property type="match status" value="1"/>
</dbReference>
<dbReference type="PANTHER" id="PTHR45947:SF3">
    <property type="entry name" value="SULFOQUINOVOSYL TRANSFERASE SQD2"/>
    <property type="match status" value="1"/>
</dbReference>
<dbReference type="Proteomes" id="UP000028702">
    <property type="component" value="Unassembled WGS sequence"/>
</dbReference>